<dbReference type="Gene3D" id="3.40.50.1580">
    <property type="entry name" value="Nucleoside phosphorylase domain"/>
    <property type="match status" value="1"/>
</dbReference>
<dbReference type="PANTHER" id="PTHR46082">
    <property type="entry name" value="ATP/GTP-BINDING PROTEIN-RELATED"/>
    <property type="match status" value="1"/>
</dbReference>
<gene>
    <name evidence="3" type="ORF">BDW42DRAFT_158778</name>
</gene>
<proteinExistence type="predicted"/>
<protein>
    <submittedName>
        <fullName evidence="3">Pfs, NB-ARC and TPR domain protein</fullName>
    </submittedName>
</protein>
<accession>A0A2J5I960</accession>
<feature type="domain" description="Nucleoside phosphorylase" evidence="2">
    <location>
        <begin position="10"/>
        <end position="140"/>
    </location>
</feature>
<organism evidence="3 4">
    <name type="scientific">Aspergillus taichungensis</name>
    <dbReference type="NCBI Taxonomy" id="482145"/>
    <lineage>
        <taxon>Eukaryota</taxon>
        <taxon>Fungi</taxon>
        <taxon>Dikarya</taxon>
        <taxon>Ascomycota</taxon>
        <taxon>Pezizomycotina</taxon>
        <taxon>Eurotiomycetes</taxon>
        <taxon>Eurotiomycetidae</taxon>
        <taxon>Eurotiales</taxon>
        <taxon>Aspergillaceae</taxon>
        <taxon>Aspergillus</taxon>
        <taxon>Aspergillus subgen. Circumdati</taxon>
    </lineage>
</organism>
<evidence type="ECO:0000313" key="4">
    <source>
        <dbReference type="Proteomes" id="UP000235023"/>
    </source>
</evidence>
<dbReference type="AlphaFoldDB" id="A0A2J5I960"/>
<dbReference type="InterPro" id="IPR000845">
    <property type="entry name" value="Nucleoside_phosphorylase_d"/>
</dbReference>
<keyword evidence="1" id="KW-0732">Signal</keyword>
<name>A0A2J5I960_9EURO</name>
<dbReference type="EMBL" id="KZ559498">
    <property type="protein sequence ID" value="PLN86567.1"/>
    <property type="molecule type" value="Genomic_DNA"/>
</dbReference>
<dbReference type="OrthoDB" id="1658288at2759"/>
<dbReference type="Proteomes" id="UP000235023">
    <property type="component" value="Unassembled WGS sequence"/>
</dbReference>
<reference evidence="4" key="1">
    <citation type="submission" date="2017-12" db="EMBL/GenBank/DDBJ databases">
        <authorList>
            <consortium name="DOE Joint Genome Institute"/>
            <person name="Mondo S.J."/>
            <person name="Kjaerbolling I."/>
            <person name="Vesth T.C."/>
            <person name="Frisvad J.C."/>
            <person name="Nybo J.L."/>
            <person name="Theobald S."/>
            <person name="Kuo A."/>
            <person name="Bowyer P."/>
            <person name="Matsuda Y."/>
            <person name="Lyhne E.K."/>
            <person name="Kogle M.E."/>
            <person name="Clum A."/>
            <person name="Lipzen A."/>
            <person name="Salamov A."/>
            <person name="Ngan C.Y."/>
            <person name="Daum C."/>
            <person name="Chiniquy J."/>
            <person name="Barry K."/>
            <person name="LaButti K."/>
            <person name="Haridas S."/>
            <person name="Simmons B.A."/>
            <person name="Magnuson J.K."/>
            <person name="Mortensen U.H."/>
            <person name="Larsen T.O."/>
            <person name="Grigoriev I.V."/>
            <person name="Baker S.E."/>
            <person name="Andersen M.R."/>
            <person name="Nordberg H.P."/>
            <person name="Cantor M.N."/>
            <person name="Hua S.X."/>
        </authorList>
    </citation>
    <scope>NUCLEOTIDE SEQUENCE [LARGE SCALE GENOMIC DNA]</scope>
    <source>
        <strain evidence="4">IBT 19404</strain>
    </source>
</reference>
<dbReference type="GO" id="GO:0003824">
    <property type="term" value="F:catalytic activity"/>
    <property type="evidence" value="ECO:0007669"/>
    <property type="project" value="InterPro"/>
</dbReference>
<dbReference type="SUPFAM" id="SSF53167">
    <property type="entry name" value="Purine and uridine phosphorylases"/>
    <property type="match status" value="1"/>
</dbReference>
<feature type="signal peptide" evidence="1">
    <location>
        <begin position="1"/>
        <end position="23"/>
    </location>
</feature>
<sequence>MRPNSRDGFTIAIICALTVEAEAVEEHFDEIFDRLGKLYGKHPMDVNAYINGRIGVHNVVLAYMPEMGKTSAARVASSVPFSYPNIEIGLVVGICGGAPRSPGDEDIFLGDVVISDAVMEYDFGEQYPSGFQRQSDIKNILGNPDSEIRNILTGIKASDTRRKFQDQLLQHLHRIQQSSEKWTRPRFTDDVVFNPLYHHKHHDEASSVECLCSEGNHASFRCKLAATQNCTELGCHENQINRRRDSTKPENISIHIGTVGSASTVMKSGEDRDQLVKTEQVLGVEMEGAGVWDIFPCIIIKGVCDYADSHKNKIWQAYAAATGSCAAKTFLEYWRPVATGG</sequence>
<dbReference type="GO" id="GO:0009116">
    <property type="term" value="P:nucleoside metabolic process"/>
    <property type="evidence" value="ECO:0007669"/>
    <property type="project" value="InterPro"/>
</dbReference>
<evidence type="ECO:0000313" key="3">
    <source>
        <dbReference type="EMBL" id="PLN86567.1"/>
    </source>
</evidence>
<dbReference type="InterPro" id="IPR053137">
    <property type="entry name" value="NLR-like"/>
</dbReference>
<dbReference type="PANTHER" id="PTHR46082:SF6">
    <property type="entry name" value="AAA+ ATPASE DOMAIN-CONTAINING PROTEIN-RELATED"/>
    <property type="match status" value="1"/>
</dbReference>
<dbReference type="InterPro" id="IPR035994">
    <property type="entry name" value="Nucleoside_phosphorylase_sf"/>
</dbReference>
<evidence type="ECO:0000259" key="2">
    <source>
        <dbReference type="Pfam" id="PF01048"/>
    </source>
</evidence>
<evidence type="ECO:0000256" key="1">
    <source>
        <dbReference type="SAM" id="SignalP"/>
    </source>
</evidence>
<dbReference type="Pfam" id="PF01048">
    <property type="entry name" value="PNP_UDP_1"/>
    <property type="match status" value="1"/>
</dbReference>
<keyword evidence="4" id="KW-1185">Reference proteome</keyword>
<feature type="chain" id="PRO_5014417809" evidence="1">
    <location>
        <begin position="24"/>
        <end position="341"/>
    </location>
</feature>